<evidence type="ECO:0000256" key="1">
    <source>
        <dbReference type="SAM" id="MobiDB-lite"/>
    </source>
</evidence>
<name>A0A6S7KSV7_PARCT</name>
<keyword evidence="3" id="KW-1185">Reference proteome</keyword>
<evidence type="ECO:0000313" key="3">
    <source>
        <dbReference type="Proteomes" id="UP001152795"/>
    </source>
</evidence>
<dbReference type="EMBL" id="CACRXK020035573">
    <property type="protein sequence ID" value="CAB4044611.1"/>
    <property type="molecule type" value="Genomic_DNA"/>
</dbReference>
<accession>A0A6S7KSV7</accession>
<reference evidence="2" key="1">
    <citation type="submission" date="2020-04" db="EMBL/GenBank/DDBJ databases">
        <authorList>
            <person name="Alioto T."/>
            <person name="Alioto T."/>
            <person name="Gomez Garrido J."/>
        </authorList>
    </citation>
    <scope>NUCLEOTIDE SEQUENCE</scope>
    <source>
        <strain evidence="2">A484AB</strain>
    </source>
</reference>
<gene>
    <name evidence="2" type="ORF">PACLA_8A006472</name>
</gene>
<feature type="compositionally biased region" description="Polar residues" evidence="1">
    <location>
        <begin position="39"/>
        <end position="56"/>
    </location>
</feature>
<feature type="region of interest" description="Disordered" evidence="1">
    <location>
        <begin position="33"/>
        <end position="62"/>
    </location>
</feature>
<organism evidence="2 3">
    <name type="scientific">Paramuricea clavata</name>
    <name type="common">Red gorgonian</name>
    <name type="synonym">Violescent sea-whip</name>
    <dbReference type="NCBI Taxonomy" id="317549"/>
    <lineage>
        <taxon>Eukaryota</taxon>
        <taxon>Metazoa</taxon>
        <taxon>Cnidaria</taxon>
        <taxon>Anthozoa</taxon>
        <taxon>Octocorallia</taxon>
        <taxon>Malacalcyonacea</taxon>
        <taxon>Plexauridae</taxon>
        <taxon>Paramuricea</taxon>
    </lineage>
</organism>
<protein>
    <submittedName>
        <fullName evidence="2">Uncharacterized protein</fullName>
    </submittedName>
</protein>
<dbReference type="AlphaFoldDB" id="A0A6S7KSV7"/>
<sequence>IEDDSSENSDNLESEVDNVAEEIRFIREPNGANLAFGDESTQPKPHESNTANSQSEYDARDDGDQNQELYQVVVDLLESARKARGVTVTIARHVYMLFSRYNMHSAAYKNLYLVYKLALISLVTQLVFCERTFSKLKLLRMRLRSTDVIGRSSRIVAILIMVEDKL</sequence>
<evidence type="ECO:0000313" key="2">
    <source>
        <dbReference type="EMBL" id="CAB4044611.1"/>
    </source>
</evidence>
<dbReference type="Proteomes" id="UP001152795">
    <property type="component" value="Unassembled WGS sequence"/>
</dbReference>
<comment type="caution">
    <text evidence="2">The sequence shown here is derived from an EMBL/GenBank/DDBJ whole genome shotgun (WGS) entry which is preliminary data.</text>
</comment>
<proteinExistence type="predicted"/>
<feature type="non-terminal residue" evidence="2">
    <location>
        <position position="1"/>
    </location>
</feature>